<feature type="compositionally biased region" description="Basic and acidic residues" evidence="1">
    <location>
        <begin position="71"/>
        <end position="80"/>
    </location>
</feature>
<evidence type="ECO:0000313" key="3">
    <source>
        <dbReference type="Proteomes" id="UP000207741"/>
    </source>
</evidence>
<accession>A0A0K0KVU4</accession>
<evidence type="ECO:0000313" key="2">
    <source>
        <dbReference type="EMBL" id="AIR93463.1"/>
    </source>
</evidence>
<dbReference type="OrthoDB" id="25833at10239"/>
<proteinExistence type="predicted"/>
<sequence>MTNKLYDDSNWREEYKGWTTNKRYLELLENGPKQLSQAWVLGALYSDWKKRKGYNKYDPKENTGQCQSSFKDWESKIKNG</sequence>
<protein>
    <submittedName>
        <fullName evidence="2">Uncharacterized protein</fullName>
    </submittedName>
</protein>
<feature type="region of interest" description="Disordered" evidence="1">
    <location>
        <begin position="59"/>
        <end position="80"/>
    </location>
</feature>
<dbReference type="RefSeq" id="YP_009213636.1">
    <property type="nucleotide sequence ID" value="NC_028955.1"/>
</dbReference>
<dbReference type="Proteomes" id="UP000207741">
    <property type="component" value="Segment"/>
</dbReference>
<dbReference type="GeneID" id="26640180"/>
<dbReference type="KEGG" id="vg:26640180"/>
<name>A0A0K0KVU4_9CAUD</name>
<keyword evidence="3" id="KW-1185">Reference proteome</keyword>
<dbReference type="EMBL" id="KM359505">
    <property type="protein sequence ID" value="AIR93463.1"/>
    <property type="molecule type" value="Genomic_DNA"/>
</dbReference>
<organism evidence="2 3">
    <name type="scientific">Prochlorococcus phage P-TIM68</name>
    <dbReference type="NCBI Taxonomy" id="1542477"/>
    <lineage>
        <taxon>Viruses</taxon>
        <taxon>Duplodnaviria</taxon>
        <taxon>Heunggongvirae</taxon>
        <taxon>Uroviricota</taxon>
        <taxon>Caudoviricetes</taxon>
        <taxon>Pantevenvirales</taxon>
        <taxon>Kyanoviridae</taxon>
        <taxon>Haifavirus</taxon>
        <taxon>Haifavirus tim68</taxon>
    </lineage>
</organism>
<reference evidence="3" key="1">
    <citation type="submission" date="2014-08" db="EMBL/GenBank/DDBJ databases">
        <authorList>
            <person name="Edwards T."/>
        </authorList>
    </citation>
    <scope>NUCLEOTIDE SEQUENCE [LARGE SCALE GENOMIC DNA]</scope>
</reference>
<evidence type="ECO:0000256" key="1">
    <source>
        <dbReference type="SAM" id="MobiDB-lite"/>
    </source>
</evidence>